<protein>
    <submittedName>
        <fullName evidence="2">Uncharacterized protein</fullName>
    </submittedName>
</protein>
<evidence type="ECO:0000313" key="2">
    <source>
        <dbReference type="EMBL" id="KAF2691317.1"/>
    </source>
</evidence>
<organism evidence="2 3">
    <name type="scientific">Lentithecium fluviatile CBS 122367</name>
    <dbReference type="NCBI Taxonomy" id="1168545"/>
    <lineage>
        <taxon>Eukaryota</taxon>
        <taxon>Fungi</taxon>
        <taxon>Dikarya</taxon>
        <taxon>Ascomycota</taxon>
        <taxon>Pezizomycotina</taxon>
        <taxon>Dothideomycetes</taxon>
        <taxon>Pleosporomycetidae</taxon>
        <taxon>Pleosporales</taxon>
        <taxon>Massarineae</taxon>
        <taxon>Lentitheciaceae</taxon>
        <taxon>Lentithecium</taxon>
    </lineage>
</organism>
<evidence type="ECO:0000313" key="3">
    <source>
        <dbReference type="Proteomes" id="UP000799291"/>
    </source>
</evidence>
<dbReference type="AlphaFoldDB" id="A0A6G1JL68"/>
<dbReference type="EMBL" id="MU005570">
    <property type="protein sequence ID" value="KAF2691317.1"/>
    <property type="molecule type" value="Genomic_DNA"/>
</dbReference>
<reference evidence="2" key="1">
    <citation type="journal article" date="2020" name="Stud. Mycol.">
        <title>101 Dothideomycetes genomes: a test case for predicting lifestyles and emergence of pathogens.</title>
        <authorList>
            <person name="Haridas S."/>
            <person name="Albert R."/>
            <person name="Binder M."/>
            <person name="Bloem J."/>
            <person name="Labutti K."/>
            <person name="Salamov A."/>
            <person name="Andreopoulos B."/>
            <person name="Baker S."/>
            <person name="Barry K."/>
            <person name="Bills G."/>
            <person name="Bluhm B."/>
            <person name="Cannon C."/>
            <person name="Castanera R."/>
            <person name="Culley D."/>
            <person name="Daum C."/>
            <person name="Ezra D."/>
            <person name="Gonzalez J."/>
            <person name="Henrissat B."/>
            <person name="Kuo A."/>
            <person name="Liang C."/>
            <person name="Lipzen A."/>
            <person name="Lutzoni F."/>
            <person name="Magnuson J."/>
            <person name="Mondo S."/>
            <person name="Nolan M."/>
            <person name="Ohm R."/>
            <person name="Pangilinan J."/>
            <person name="Park H.-J."/>
            <person name="Ramirez L."/>
            <person name="Alfaro M."/>
            <person name="Sun H."/>
            <person name="Tritt A."/>
            <person name="Yoshinaga Y."/>
            <person name="Zwiers L.-H."/>
            <person name="Turgeon B."/>
            <person name="Goodwin S."/>
            <person name="Spatafora J."/>
            <person name="Crous P."/>
            <person name="Grigoriev I."/>
        </authorList>
    </citation>
    <scope>NUCLEOTIDE SEQUENCE</scope>
    <source>
        <strain evidence="2">CBS 122367</strain>
    </source>
</reference>
<dbReference type="OrthoDB" id="438080at2759"/>
<gene>
    <name evidence="2" type="ORF">K458DRAFT_287683</name>
</gene>
<dbReference type="Proteomes" id="UP000799291">
    <property type="component" value="Unassembled WGS sequence"/>
</dbReference>
<accession>A0A6G1JL68</accession>
<keyword evidence="3" id="KW-1185">Reference proteome</keyword>
<feature type="region of interest" description="Disordered" evidence="1">
    <location>
        <begin position="72"/>
        <end position="121"/>
    </location>
</feature>
<name>A0A6G1JL68_9PLEO</name>
<proteinExistence type="predicted"/>
<evidence type="ECO:0000256" key="1">
    <source>
        <dbReference type="SAM" id="MobiDB-lite"/>
    </source>
</evidence>
<sequence length="135" mass="14731">MASAPVELRLNFLKEAARTLAVPSPAVSASIGAAHDNLLVAENRDIETSRKDWEALRRDVCGYIGPKMRMKDDESAQTVSTKPLAEEHSKISKSANATSKQRKKARKGGLQAMLDKNKTTNSAPGLGLDFMDFMQ</sequence>